<evidence type="ECO:0000256" key="1">
    <source>
        <dbReference type="ARBA" id="ARBA00004651"/>
    </source>
</evidence>
<organism evidence="8 9">
    <name type="scientific">Paenibacillus faecis</name>
    <dbReference type="NCBI Taxonomy" id="862114"/>
    <lineage>
        <taxon>Bacteria</taxon>
        <taxon>Bacillati</taxon>
        <taxon>Bacillota</taxon>
        <taxon>Bacilli</taxon>
        <taxon>Bacillales</taxon>
        <taxon>Paenibacillaceae</taxon>
        <taxon>Paenibacillus</taxon>
    </lineage>
</organism>
<feature type="transmembrane region" description="Helical" evidence="6">
    <location>
        <begin position="61"/>
        <end position="82"/>
    </location>
</feature>
<evidence type="ECO:0000256" key="6">
    <source>
        <dbReference type="RuleBase" id="RU366058"/>
    </source>
</evidence>
<comment type="similarity">
    <text evidence="6">Belongs to the TVP38/TMEM64 family.</text>
</comment>
<feature type="transmembrane region" description="Helical" evidence="6">
    <location>
        <begin position="154"/>
        <end position="175"/>
    </location>
</feature>
<keyword evidence="3 6" id="KW-0812">Transmembrane</keyword>
<dbReference type="PANTHER" id="PTHR12677">
    <property type="entry name" value="GOLGI APPARATUS MEMBRANE PROTEIN TVP38-RELATED"/>
    <property type="match status" value="1"/>
</dbReference>
<name>A0A5D0CTU6_9BACL</name>
<keyword evidence="2 6" id="KW-1003">Cell membrane</keyword>
<evidence type="ECO:0000313" key="9">
    <source>
        <dbReference type="Proteomes" id="UP000325218"/>
    </source>
</evidence>
<comment type="caution">
    <text evidence="6">Lacks conserved residue(s) required for the propagation of feature annotation.</text>
</comment>
<dbReference type="PROSITE" id="PS51257">
    <property type="entry name" value="PROKAR_LIPOPROTEIN"/>
    <property type="match status" value="1"/>
</dbReference>
<evidence type="ECO:0000256" key="4">
    <source>
        <dbReference type="ARBA" id="ARBA00022989"/>
    </source>
</evidence>
<reference evidence="8 9" key="1">
    <citation type="submission" date="2019-08" db="EMBL/GenBank/DDBJ databases">
        <title>Genome sequencing of Paenibacillus faecis DSM 23593(T).</title>
        <authorList>
            <person name="Kook J.-K."/>
            <person name="Park S.-N."/>
            <person name="Lim Y.K."/>
        </authorList>
    </citation>
    <scope>NUCLEOTIDE SEQUENCE [LARGE SCALE GENOMIC DNA]</scope>
    <source>
        <strain evidence="8 9">DSM 23593</strain>
    </source>
</reference>
<proteinExistence type="inferred from homology"/>
<feature type="transmembrane region" description="Helical" evidence="6">
    <location>
        <begin position="36"/>
        <end position="54"/>
    </location>
</feature>
<feature type="transmembrane region" description="Helical" evidence="6">
    <location>
        <begin position="181"/>
        <end position="202"/>
    </location>
</feature>
<dbReference type="InterPro" id="IPR032816">
    <property type="entry name" value="VTT_dom"/>
</dbReference>
<keyword evidence="5 6" id="KW-0472">Membrane</keyword>
<keyword evidence="4 6" id="KW-1133">Transmembrane helix</keyword>
<dbReference type="Proteomes" id="UP000325218">
    <property type="component" value="Unassembled WGS sequence"/>
</dbReference>
<comment type="subcellular location">
    <subcellularLocation>
        <location evidence="1 6">Cell membrane</location>
        <topology evidence="1 6">Multi-pass membrane protein</topology>
    </subcellularLocation>
</comment>
<dbReference type="AlphaFoldDB" id="A0A5D0CTU6"/>
<dbReference type="InterPro" id="IPR015414">
    <property type="entry name" value="TMEM64"/>
</dbReference>
<evidence type="ECO:0000256" key="2">
    <source>
        <dbReference type="ARBA" id="ARBA00022475"/>
    </source>
</evidence>
<dbReference type="PANTHER" id="PTHR12677:SF59">
    <property type="entry name" value="GOLGI APPARATUS MEMBRANE PROTEIN TVP38-RELATED"/>
    <property type="match status" value="1"/>
</dbReference>
<protein>
    <recommendedName>
        <fullName evidence="6">TVP38/TMEM64 family membrane protein</fullName>
    </recommendedName>
</protein>
<keyword evidence="9" id="KW-1185">Reference proteome</keyword>
<comment type="caution">
    <text evidence="8">The sequence shown here is derived from an EMBL/GenBank/DDBJ whole genome shotgun (WGS) entry which is preliminary data.</text>
</comment>
<evidence type="ECO:0000256" key="5">
    <source>
        <dbReference type="ARBA" id="ARBA00023136"/>
    </source>
</evidence>
<dbReference type="GO" id="GO:0005886">
    <property type="term" value="C:plasma membrane"/>
    <property type="evidence" value="ECO:0007669"/>
    <property type="project" value="UniProtKB-SubCell"/>
</dbReference>
<dbReference type="EMBL" id="VSDO01000002">
    <property type="protein sequence ID" value="TYA13158.1"/>
    <property type="molecule type" value="Genomic_DNA"/>
</dbReference>
<sequence>MRLRGVFMKNWMALAVYAAAFVLAFACRHELSRWLTAGPPLWLLLILSTLLAVFPVMPYRLVIAAAGFAAGAFWGGFITLIGSTLAGAAYYWGAAYGFGHAARGWSGRFKPLERITAAIDRRPFTAIVVCKLIPVLPQTAVNVYAGAYGIRFSVYLAASVIGKLPSMFFYAYLGASLFDRPWLAAGAIAVYMLFVLAILTVYRKLWKT</sequence>
<feature type="domain" description="VTT" evidence="7">
    <location>
        <begin position="58"/>
        <end position="175"/>
    </location>
</feature>
<evidence type="ECO:0000256" key="3">
    <source>
        <dbReference type="ARBA" id="ARBA00022692"/>
    </source>
</evidence>
<dbReference type="OrthoDB" id="2381682at2"/>
<evidence type="ECO:0000259" key="7">
    <source>
        <dbReference type="Pfam" id="PF09335"/>
    </source>
</evidence>
<evidence type="ECO:0000313" key="8">
    <source>
        <dbReference type="EMBL" id="TYA13158.1"/>
    </source>
</evidence>
<accession>A0A5D0CTU6</accession>
<gene>
    <name evidence="8" type="ORF">FRY98_10830</name>
</gene>
<dbReference type="Pfam" id="PF09335">
    <property type="entry name" value="VTT_dom"/>
    <property type="match status" value="1"/>
</dbReference>